<dbReference type="PANTHER" id="PTHR24123:SF33">
    <property type="entry name" value="PROTEIN HOS4"/>
    <property type="match status" value="1"/>
</dbReference>
<dbReference type="PANTHER" id="PTHR24123">
    <property type="entry name" value="ANKYRIN REPEAT-CONTAINING"/>
    <property type="match status" value="1"/>
</dbReference>
<name>A0A9P5ID52_9HELO</name>
<evidence type="ECO:0000256" key="3">
    <source>
        <dbReference type="PROSITE-ProRule" id="PRU00023"/>
    </source>
</evidence>
<dbReference type="EMBL" id="RCSW01000015">
    <property type="protein sequence ID" value="KAF7937835.1"/>
    <property type="molecule type" value="Genomic_DNA"/>
</dbReference>
<evidence type="ECO:0000256" key="2">
    <source>
        <dbReference type="ARBA" id="ARBA00023043"/>
    </source>
</evidence>
<accession>A0A9P5ID52</accession>
<organism evidence="4 5">
    <name type="scientific">Botrytis byssoidea</name>
    <dbReference type="NCBI Taxonomy" id="139641"/>
    <lineage>
        <taxon>Eukaryota</taxon>
        <taxon>Fungi</taxon>
        <taxon>Dikarya</taxon>
        <taxon>Ascomycota</taxon>
        <taxon>Pezizomycotina</taxon>
        <taxon>Leotiomycetes</taxon>
        <taxon>Helotiales</taxon>
        <taxon>Sclerotiniaceae</taxon>
        <taxon>Botrytis</taxon>
    </lineage>
</organism>
<keyword evidence="5" id="KW-1185">Reference proteome</keyword>
<dbReference type="SUPFAM" id="SSF48403">
    <property type="entry name" value="Ankyrin repeat"/>
    <property type="match status" value="1"/>
</dbReference>
<dbReference type="SMART" id="SM00248">
    <property type="entry name" value="ANK"/>
    <property type="match status" value="3"/>
</dbReference>
<dbReference type="InterPro" id="IPR002110">
    <property type="entry name" value="Ankyrin_rpt"/>
</dbReference>
<comment type="caution">
    <text evidence="4">The sequence shown here is derived from an EMBL/GenBank/DDBJ whole genome shotgun (WGS) entry which is preliminary data.</text>
</comment>
<dbReference type="Pfam" id="PF00023">
    <property type="entry name" value="Ank"/>
    <property type="match status" value="1"/>
</dbReference>
<feature type="repeat" description="ANK" evidence="3">
    <location>
        <begin position="657"/>
        <end position="697"/>
    </location>
</feature>
<dbReference type="InterPro" id="IPR036770">
    <property type="entry name" value="Ankyrin_rpt-contain_sf"/>
</dbReference>
<gene>
    <name evidence="4" type="ORF">EAE97_007631</name>
</gene>
<sequence>MATPNADSSDISAEECERCFAFLQTIDGQEFLQACYEEREERKRISKPNTIHGKLLKLSEVRKHREWEAHKRDIFFFYMRNYSSAGILREIVATGYRFSSQSPRTCDNRLEAWGYPLNPHSRQIFLSRLREKAAAWERKFQLDLRNDLSVVSDLSNLETVAVPSHIHLNVFNTPFGFEDSPTLGTTKGKTITDVIEPLDHKASKSVMPQGSTILDHTFQLDSVSPRNFDEVTNGQIPMDPGLPSSASSFISQEVIGWAETQNNNDVSPKYINPSVLTAPPISSVTSDADSGYYSMEVVEKLLGYQEVDDSIQEEQEASVDGEFDMVDPRPDSPDQAYYQLFDANSMIPSNEMNSLLRQKLDSPRRSSILHTIPCRNDHMDIALGKRTVCECGVTQVHAVCLCMIDLPDHQILTILGHVFSKDKIDGAGNTPLHYVAAAGRKDVLEYMITSGIDPGRLNTIGQSFLHVLDASRFSDDLINFLTMFKDTGLLEQRDHNGRTVLHGLLRNPILPHVYHDLVDFYRPERAIQFSLRDNQGLTAAQHIRNVAEAQNPYASYGHVGYAQAIVVYENIANRFITQTEIPGNSIEETQNRIAVLRNSNPDVADSVPNTEDSTGSNALHCLVLPPRTCTLEDTERILDKLKQYIFFGADINHYDQAGRTPLLAAIIESTSPTNESATKAVVELLCQRGANVFQKDRDGHTALYHAIRKGYCDCVAILLQHGAHVNCRAPNGRSYRMAAQDYLQEHLSANDQEGFNKLQKRLAVVSALVAYRAVLEPTLLQAWGVDET</sequence>
<keyword evidence="1" id="KW-0677">Repeat</keyword>
<keyword evidence="2 3" id="KW-0040">ANK repeat</keyword>
<dbReference type="AlphaFoldDB" id="A0A9P5ID52"/>
<feature type="repeat" description="ANK" evidence="3">
    <location>
        <begin position="698"/>
        <end position="730"/>
    </location>
</feature>
<dbReference type="PRINTS" id="PR01415">
    <property type="entry name" value="ANKYRIN"/>
</dbReference>
<feature type="repeat" description="ANK" evidence="3">
    <location>
        <begin position="427"/>
        <end position="459"/>
    </location>
</feature>
<dbReference type="Gene3D" id="1.25.40.20">
    <property type="entry name" value="Ankyrin repeat-containing domain"/>
    <property type="match status" value="2"/>
</dbReference>
<evidence type="ECO:0000313" key="5">
    <source>
        <dbReference type="Proteomes" id="UP000710849"/>
    </source>
</evidence>
<dbReference type="PROSITE" id="PS50088">
    <property type="entry name" value="ANK_REPEAT"/>
    <property type="match status" value="3"/>
</dbReference>
<dbReference type="RefSeq" id="XP_038730983.1">
    <property type="nucleotide sequence ID" value="XM_038878145.1"/>
</dbReference>
<dbReference type="Pfam" id="PF12796">
    <property type="entry name" value="Ank_2"/>
    <property type="match status" value="1"/>
</dbReference>
<proteinExistence type="predicted"/>
<dbReference type="GeneID" id="62151219"/>
<evidence type="ECO:0008006" key="6">
    <source>
        <dbReference type="Google" id="ProtNLM"/>
    </source>
</evidence>
<dbReference type="InterPro" id="IPR051165">
    <property type="entry name" value="Multifunctional_ANK_Repeat"/>
</dbReference>
<dbReference type="Proteomes" id="UP000710849">
    <property type="component" value="Unassembled WGS sequence"/>
</dbReference>
<dbReference type="PROSITE" id="PS50297">
    <property type="entry name" value="ANK_REP_REGION"/>
    <property type="match status" value="2"/>
</dbReference>
<protein>
    <recommendedName>
        <fullName evidence="6">Clr5 domain-containing protein</fullName>
    </recommendedName>
</protein>
<evidence type="ECO:0000256" key="1">
    <source>
        <dbReference type="ARBA" id="ARBA00022737"/>
    </source>
</evidence>
<reference evidence="4 5" key="1">
    <citation type="journal article" date="2020" name="Genome Biol. Evol.">
        <title>Comparative genomics of Sclerotiniaceae.</title>
        <authorList>
            <person name="Valero Jimenez C.A."/>
            <person name="Steentjes M."/>
            <person name="Scholten O.E."/>
            <person name="Van Kan J.A.L."/>
        </authorList>
    </citation>
    <scope>NUCLEOTIDE SEQUENCE [LARGE SCALE GENOMIC DNA]</scope>
    <source>
        <strain evidence="4 5">MUCL 94</strain>
    </source>
</reference>
<evidence type="ECO:0000313" key="4">
    <source>
        <dbReference type="EMBL" id="KAF7937835.1"/>
    </source>
</evidence>